<dbReference type="RefSeq" id="WP_254570954.1">
    <property type="nucleotide sequence ID" value="NZ_CP098502.1"/>
</dbReference>
<evidence type="ECO:0000313" key="2">
    <source>
        <dbReference type="EMBL" id="UTI64243.1"/>
    </source>
</evidence>
<feature type="transmembrane region" description="Helical" evidence="1">
    <location>
        <begin position="20"/>
        <end position="41"/>
    </location>
</feature>
<keyword evidence="1" id="KW-0812">Transmembrane</keyword>
<keyword evidence="1" id="KW-0472">Membrane</keyword>
<proteinExistence type="predicted"/>
<keyword evidence="3" id="KW-1185">Reference proteome</keyword>
<evidence type="ECO:0000313" key="3">
    <source>
        <dbReference type="Proteomes" id="UP001056035"/>
    </source>
</evidence>
<feature type="transmembrane region" description="Helical" evidence="1">
    <location>
        <begin position="135"/>
        <end position="159"/>
    </location>
</feature>
<keyword evidence="1" id="KW-1133">Transmembrane helix</keyword>
<organism evidence="2 3">
    <name type="scientific">Paraconexibacter antarcticus</name>
    <dbReference type="NCBI Taxonomy" id="2949664"/>
    <lineage>
        <taxon>Bacteria</taxon>
        <taxon>Bacillati</taxon>
        <taxon>Actinomycetota</taxon>
        <taxon>Thermoleophilia</taxon>
        <taxon>Solirubrobacterales</taxon>
        <taxon>Paraconexibacteraceae</taxon>
        <taxon>Paraconexibacter</taxon>
    </lineage>
</organism>
<sequence length="240" mass="24635">MIRLVRVELLKLVTTRRTTAIFLGVSAGLCLLITLLTLLASNSVNTSKDVLDVLASAQIAALVMLILGAVNMGGEARHGTQVATFLATPVRWRVVVAKSLAHAIAGLVAGTLNVLSALLCVALFASAPWPSGSDILLQAIGGIAVGGLLASFGVAMGALLRNQAAAVAGTLVYLLAIEPILSVYITFFEKYGINASQLTVSTVGGDHGVPQGVAGLILLAWVVAFTVAGAAVVERRDVRG</sequence>
<name>A0ABY5DSM5_9ACTN</name>
<evidence type="ECO:0008006" key="4">
    <source>
        <dbReference type="Google" id="ProtNLM"/>
    </source>
</evidence>
<reference evidence="2 3" key="1">
    <citation type="submission" date="2022-06" db="EMBL/GenBank/DDBJ databases">
        <title>Paraconexibacter antarcticus.</title>
        <authorList>
            <person name="Kim C.S."/>
        </authorList>
    </citation>
    <scope>NUCLEOTIDE SEQUENCE [LARGE SCALE GENOMIC DNA]</scope>
    <source>
        <strain evidence="2 3">02-257</strain>
    </source>
</reference>
<feature type="transmembrane region" description="Helical" evidence="1">
    <location>
        <begin position="53"/>
        <end position="70"/>
    </location>
</feature>
<gene>
    <name evidence="2" type="ORF">NBH00_23250</name>
</gene>
<dbReference type="EMBL" id="CP098502">
    <property type="protein sequence ID" value="UTI64243.1"/>
    <property type="molecule type" value="Genomic_DNA"/>
</dbReference>
<dbReference type="Proteomes" id="UP001056035">
    <property type="component" value="Chromosome"/>
</dbReference>
<accession>A0ABY5DSM5</accession>
<feature type="transmembrane region" description="Helical" evidence="1">
    <location>
        <begin position="213"/>
        <end position="233"/>
    </location>
</feature>
<protein>
    <recommendedName>
        <fullName evidence="4">ABC transporter permease</fullName>
    </recommendedName>
</protein>
<feature type="transmembrane region" description="Helical" evidence="1">
    <location>
        <begin position="171"/>
        <end position="193"/>
    </location>
</feature>
<evidence type="ECO:0000256" key="1">
    <source>
        <dbReference type="SAM" id="Phobius"/>
    </source>
</evidence>
<feature type="transmembrane region" description="Helical" evidence="1">
    <location>
        <begin position="100"/>
        <end position="129"/>
    </location>
</feature>